<protein>
    <submittedName>
        <fullName evidence="1">Uncharacterized protein</fullName>
    </submittedName>
</protein>
<name>A0A2R6AFA0_9ARCH</name>
<dbReference type="Proteomes" id="UP000240322">
    <property type="component" value="Unassembled WGS sequence"/>
</dbReference>
<proteinExistence type="predicted"/>
<dbReference type="AlphaFoldDB" id="A0A2R6AFA0"/>
<evidence type="ECO:0000313" key="1">
    <source>
        <dbReference type="EMBL" id="PSN85055.1"/>
    </source>
</evidence>
<dbReference type="EMBL" id="NEXE01000257">
    <property type="protein sequence ID" value="PSN85055.1"/>
    <property type="molecule type" value="Genomic_DNA"/>
</dbReference>
<sequence length="209" mass="24741">MASVAEPAELEKTLNSFLFSKKEKYIVLKGEDVDINEARRPCFRLYRSVLVDHLKFCDRREAPDRLKELAAAIKEILSDQVVTYYVMARDFTLTPVMFFVMTYNETHQRPFYLFAETPGRDEKPPYRSSFVFIPKKEGIRVWYWVLGPEPSKRGWLDPEDLKRIQDEIFAKLSIILPKYFKWDSGQLYYWLFDLPKLIIPKVKADPQAQ</sequence>
<reference evidence="1 2" key="1">
    <citation type="submission" date="2017-04" db="EMBL/GenBank/DDBJ databases">
        <title>Novel microbial lineages endemic to geothermal iron-oxide mats fill important gaps in the evolutionary history of Archaea.</title>
        <authorList>
            <person name="Jay Z.J."/>
            <person name="Beam J.P."/>
            <person name="Dlakic M."/>
            <person name="Rusch D.B."/>
            <person name="Kozubal M.A."/>
            <person name="Inskeep W.P."/>
        </authorList>
    </citation>
    <scope>NUCLEOTIDE SEQUENCE [LARGE SCALE GENOMIC DNA]</scope>
    <source>
        <strain evidence="1">OSP_D</strain>
    </source>
</reference>
<gene>
    <name evidence="1" type="ORF">B9Q03_12605</name>
</gene>
<comment type="caution">
    <text evidence="1">The sequence shown here is derived from an EMBL/GenBank/DDBJ whole genome shotgun (WGS) entry which is preliminary data.</text>
</comment>
<organism evidence="1 2">
    <name type="scientific">Candidatus Marsarchaeota G2 archaeon OSP_D</name>
    <dbReference type="NCBI Taxonomy" id="1978157"/>
    <lineage>
        <taxon>Archaea</taxon>
        <taxon>Candidatus Marsarchaeota</taxon>
        <taxon>Candidatus Marsarchaeota group 2</taxon>
    </lineage>
</organism>
<accession>A0A2R6AFA0</accession>
<evidence type="ECO:0000313" key="2">
    <source>
        <dbReference type="Proteomes" id="UP000240322"/>
    </source>
</evidence>